<keyword evidence="1" id="KW-0472">Membrane</keyword>
<keyword evidence="1" id="KW-0812">Transmembrane</keyword>
<dbReference type="GO" id="GO:0008233">
    <property type="term" value="F:peptidase activity"/>
    <property type="evidence" value="ECO:0007669"/>
    <property type="project" value="UniProtKB-KW"/>
</dbReference>
<evidence type="ECO:0000313" key="2">
    <source>
        <dbReference type="EMBL" id="MBB4667863.1"/>
    </source>
</evidence>
<accession>A0A7W7BUJ8</accession>
<organism evidence="2 3">
    <name type="scientific">Microbacterium marinum</name>
    <dbReference type="NCBI Taxonomy" id="421115"/>
    <lineage>
        <taxon>Bacteria</taxon>
        <taxon>Bacillati</taxon>
        <taxon>Actinomycetota</taxon>
        <taxon>Actinomycetes</taxon>
        <taxon>Micrococcales</taxon>
        <taxon>Microbacteriaceae</taxon>
        <taxon>Microbacterium</taxon>
    </lineage>
</organism>
<evidence type="ECO:0000313" key="3">
    <source>
        <dbReference type="Proteomes" id="UP000573729"/>
    </source>
</evidence>
<feature type="transmembrane region" description="Helical" evidence="1">
    <location>
        <begin position="58"/>
        <end position="81"/>
    </location>
</feature>
<keyword evidence="2" id="KW-0645">Protease</keyword>
<dbReference type="AlphaFoldDB" id="A0A7W7BUJ8"/>
<protein>
    <submittedName>
        <fullName evidence="2">Membrane protein implicated in regulation of membrane protease activity</fullName>
    </submittedName>
</protein>
<dbReference type="RefSeq" id="WP_184218898.1">
    <property type="nucleotide sequence ID" value="NZ_JACHMD010000001.1"/>
</dbReference>
<proteinExistence type="predicted"/>
<keyword evidence="3" id="KW-1185">Reference proteome</keyword>
<reference evidence="2 3" key="1">
    <citation type="submission" date="2020-08" db="EMBL/GenBank/DDBJ databases">
        <title>Sequencing the genomes of 1000 actinobacteria strains.</title>
        <authorList>
            <person name="Klenk H.-P."/>
        </authorList>
    </citation>
    <scope>NUCLEOTIDE SEQUENCE [LARGE SCALE GENOMIC DNA]</scope>
    <source>
        <strain evidence="2 3">DSM 24947</strain>
    </source>
</reference>
<dbReference type="Proteomes" id="UP000573729">
    <property type="component" value="Unassembled WGS sequence"/>
</dbReference>
<feature type="transmembrane region" description="Helical" evidence="1">
    <location>
        <begin position="12"/>
        <end position="38"/>
    </location>
</feature>
<evidence type="ECO:0000256" key="1">
    <source>
        <dbReference type="SAM" id="Phobius"/>
    </source>
</evidence>
<sequence>MPDHLRRHGAWLWLGVAAVVAVAIVWAPVVTVVSYGDAPSGSVTLTEMRSAIGLPTSLALWLAVTAVAVAATVVAAWMASLPRTRRSLRRRAR</sequence>
<name>A0A7W7BUJ8_9MICO</name>
<keyword evidence="1" id="KW-1133">Transmembrane helix</keyword>
<dbReference type="GO" id="GO:0006508">
    <property type="term" value="P:proteolysis"/>
    <property type="evidence" value="ECO:0007669"/>
    <property type="project" value="UniProtKB-KW"/>
</dbReference>
<gene>
    <name evidence="2" type="ORF">BKA24_002572</name>
</gene>
<comment type="caution">
    <text evidence="2">The sequence shown here is derived from an EMBL/GenBank/DDBJ whole genome shotgun (WGS) entry which is preliminary data.</text>
</comment>
<keyword evidence="2" id="KW-0378">Hydrolase</keyword>
<dbReference type="EMBL" id="JACHMD010000001">
    <property type="protein sequence ID" value="MBB4667863.1"/>
    <property type="molecule type" value="Genomic_DNA"/>
</dbReference>